<accession>A0A8J4G2H2</accession>
<gene>
    <name evidence="1" type="ORF">Vretimale_4467</name>
</gene>
<feature type="non-terminal residue" evidence="1">
    <location>
        <position position="336"/>
    </location>
</feature>
<organism evidence="1 2">
    <name type="scientific">Volvox reticuliferus</name>
    <dbReference type="NCBI Taxonomy" id="1737510"/>
    <lineage>
        <taxon>Eukaryota</taxon>
        <taxon>Viridiplantae</taxon>
        <taxon>Chlorophyta</taxon>
        <taxon>core chlorophytes</taxon>
        <taxon>Chlorophyceae</taxon>
        <taxon>CS clade</taxon>
        <taxon>Chlamydomonadales</taxon>
        <taxon>Volvocaceae</taxon>
        <taxon>Volvox</taxon>
    </lineage>
</organism>
<protein>
    <submittedName>
        <fullName evidence="1">Uncharacterized protein</fullName>
    </submittedName>
</protein>
<evidence type="ECO:0000313" key="1">
    <source>
        <dbReference type="EMBL" id="GIL99240.1"/>
    </source>
</evidence>
<comment type="caution">
    <text evidence="1">The sequence shown here is derived from an EMBL/GenBank/DDBJ whole genome shotgun (WGS) entry which is preliminary data.</text>
</comment>
<name>A0A8J4G2H2_9CHLO</name>
<proteinExistence type="predicted"/>
<dbReference type="EMBL" id="BNCQ01000006">
    <property type="protein sequence ID" value="GIL99240.1"/>
    <property type="molecule type" value="Genomic_DNA"/>
</dbReference>
<dbReference type="Proteomes" id="UP000722791">
    <property type="component" value="Unassembled WGS sequence"/>
</dbReference>
<sequence length="336" mass="36255">YLLAQHINPLNDHYTMVSAIATAQVPVLDLVRVPSFSSLLESLASSNIAWAIHDGIWLLKREEGGNVRDTVSRGSLVPGRETIASTCWKAGLRASTLRAVDLKASLLGVVSVGGLIATATQAALSPRGPGTCDRNMCERCCNITTSIPYVVCGCHAMRHRCTASGKTWGASLVGVGIASAAFHGSYGSFREWGRRMDFWTISAASNLMTRALFPCVPASVTAAGMLATPFKPFLVSFVNSTAMELKFLAAARRNPKLRGPQRLHAVCCLLGLGAFALEDWKPDLPLVHSAWHLLSSTAVATINHLLADVEEEERCKQARNAQQRPQLVLQMQPLLP</sequence>
<dbReference type="PANTHER" id="PTHR35100">
    <property type="entry name" value="FOLD PROTEIN"/>
    <property type="match status" value="1"/>
</dbReference>
<reference evidence="1" key="1">
    <citation type="journal article" date="2021" name="Proc. Natl. Acad. Sci. U.S.A.">
        <title>Three genomes in the algal genus Volvox reveal the fate of a haploid sex-determining region after a transition to homothallism.</title>
        <authorList>
            <person name="Yamamoto K."/>
            <person name="Hamaji T."/>
            <person name="Kawai-Toyooka H."/>
            <person name="Matsuzaki R."/>
            <person name="Takahashi F."/>
            <person name="Nishimura Y."/>
            <person name="Kawachi M."/>
            <person name="Noguchi H."/>
            <person name="Minakuchi Y."/>
            <person name="Umen J.G."/>
            <person name="Toyoda A."/>
            <person name="Nozaki H."/>
        </authorList>
    </citation>
    <scope>NUCLEOTIDE SEQUENCE</scope>
    <source>
        <strain evidence="1">NIES-3785</strain>
    </source>
</reference>
<dbReference type="AlphaFoldDB" id="A0A8J4G2H2"/>
<dbReference type="PANTHER" id="PTHR35100:SF1">
    <property type="entry name" value="F15H11.13 PROTEIN"/>
    <property type="match status" value="1"/>
</dbReference>
<evidence type="ECO:0000313" key="2">
    <source>
        <dbReference type="Proteomes" id="UP000722791"/>
    </source>
</evidence>